<dbReference type="InterPro" id="IPR008972">
    <property type="entry name" value="Cupredoxin"/>
</dbReference>
<dbReference type="Proteomes" id="UP001280581">
    <property type="component" value="Unassembled WGS sequence"/>
</dbReference>
<dbReference type="GO" id="GO:0005507">
    <property type="term" value="F:copper ion binding"/>
    <property type="evidence" value="ECO:0007669"/>
    <property type="project" value="InterPro"/>
</dbReference>
<feature type="domain" description="Blue (type 1) copper" evidence="4">
    <location>
        <begin position="26"/>
        <end position="118"/>
    </location>
</feature>
<dbReference type="SUPFAM" id="SSF49503">
    <property type="entry name" value="Cupredoxins"/>
    <property type="match status" value="1"/>
</dbReference>
<dbReference type="CDD" id="cd00920">
    <property type="entry name" value="Cupredoxin"/>
    <property type="match status" value="1"/>
</dbReference>
<evidence type="ECO:0000313" key="5">
    <source>
        <dbReference type="EMBL" id="KAK3214300.1"/>
    </source>
</evidence>
<dbReference type="PANTHER" id="PTHR34883">
    <property type="entry name" value="SERINE-RICH PROTEIN, PUTATIVE-RELATED-RELATED"/>
    <property type="match status" value="1"/>
</dbReference>
<feature type="signal peptide" evidence="3">
    <location>
        <begin position="1"/>
        <end position="19"/>
    </location>
</feature>
<evidence type="ECO:0000256" key="3">
    <source>
        <dbReference type="SAM" id="SignalP"/>
    </source>
</evidence>
<keyword evidence="3" id="KW-0732">Signal</keyword>
<reference evidence="5 6" key="1">
    <citation type="submission" date="2021-02" db="EMBL/GenBank/DDBJ databases">
        <title>Genome assembly of Pseudopithomyces chartarum.</title>
        <authorList>
            <person name="Jauregui R."/>
            <person name="Singh J."/>
            <person name="Voisey C."/>
        </authorList>
    </citation>
    <scope>NUCLEOTIDE SEQUENCE [LARGE SCALE GENOMIC DNA]</scope>
    <source>
        <strain evidence="5 6">AGR01</strain>
    </source>
</reference>
<dbReference type="Pfam" id="PF00127">
    <property type="entry name" value="Copper-bind"/>
    <property type="match status" value="1"/>
</dbReference>
<name>A0AAN6M0T6_9PLEO</name>
<dbReference type="AlphaFoldDB" id="A0AAN6M0T6"/>
<gene>
    <name evidence="5" type="ORF">GRF29_28g2632362</name>
</gene>
<evidence type="ECO:0000256" key="1">
    <source>
        <dbReference type="ARBA" id="ARBA00022723"/>
    </source>
</evidence>
<sequence>MRFSTFAVATSALAGSAIAADHIVVAGKSGLTFEPANITAAEGDTVTFKFWPKSHSVAQSAFATPCEPMKDGFWSGFVPVAQGASNTTFQIKITNASQPLWYYCSRASHCQDGMVGVINAPASGNKTIDAYTKLAKNATENKSPTSAQALGGMLMNGSSDGNATGGAADTGAASMLSASTGAVFTVAMGMVASFML</sequence>
<organism evidence="5 6">
    <name type="scientific">Pseudopithomyces chartarum</name>
    <dbReference type="NCBI Taxonomy" id="1892770"/>
    <lineage>
        <taxon>Eukaryota</taxon>
        <taxon>Fungi</taxon>
        <taxon>Dikarya</taxon>
        <taxon>Ascomycota</taxon>
        <taxon>Pezizomycotina</taxon>
        <taxon>Dothideomycetes</taxon>
        <taxon>Pleosporomycetidae</taxon>
        <taxon>Pleosporales</taxon>
        <taxon>Massarineae</taxon>
        <taxon>Didymosphaeriaceae</taxon>
        <taxon>Pseudopithomyces</taxon>
    </lineage>
</organism>
<proteinExistence type="predicted"/>
<dbReference type="GO" id="GO:0009055">
    <property type="term" value="F:electron transfer activity"/>
    <property type="evidence" value="ECO:0007669"/>
    <property type="project" value="InterPro"/>
</dbReference>
<dbReference type="InterPro" id="IPR000923">
    <property type="entry name" value="BlueCu_1"/>
</dbReference>
<keyword evidence="6" id="KW-1185">Reference proteome</keyword>
<protein>
    <recommendedName>
        <fullName evidence="4">Blue (type 1) copper domain-containing protein</fullName>
    </recommendedName>
</protein>
<keyword evidence="2" id="KW-0186">Copper</keyword>
<comment type="caution">
    <text evidence="5">The sequence shown here is derived from an EMBL/GenBank/DDBJ whole genome shotgun (WGS) entry which is preliminary data.</text>
</comment>
<evidence type="ECO:0000313" key="6">
    <source>
        <dbReference type="Proteomes" id="UP001280581"/>
    </source>
</evidence>
<dbReference type="Gene3D" id="2.60.40.420">
    <property type="entry name" value="Cupredoxins - blue copper proteins"/>
    <property type="match status" value="1"/>
</dbReference>
<dbReference type="PANTHER" id="PTHR34883:SF17">
    <property type="entry name" value="CUPREDOXIN"/>
    <property type="match status" value="1"/>
</dbReference>
<dbReference type="InterPro" id="IPR052953">
    <property type="entry name" value="Ser-rich/MCO-related"/>
</dbReference>
<evidence type="ECO:0000256" key="2">
    <source>
        <dbReference type="ARBA" id="ARBA00023008"/>
    </source>
</evidence>
<dbReference type="EMBL" id="WVTA01000004">
    <property type="protein sequence ID" value="KAK3214300.1"/>
    <property type="molecule type" value="Genomic_DNA"/>
</dbReference>
<accession>A0AAN6M0T6</accession>
<evidence type="ECO:0000259" key="4">
    <source>
        <dbReference type="Pfam" id="PF00127"/>
    </source>
</evidence>
<feature type="chain" id="PRO_5042850919" description="Blue (type 1) copper domain-containing protein" evidence="3">
    <location>
        <begin position="20"/>
        <end position="196"/>
    </location>
</feature>
<keyword evidence="1" id="KW-0479">Metal-binding</keyword>